<dbReference type="AlphaFoldDB" id="A0A419UZS2"/>
<sequence length="60" mass="6824">MAALILFWVVMLGSLALAWKMKKPVLLLMPFLAIGTYMVMEIAKVPLPFWETVQLIFGLK</sequence>
<evidence type="ECO:0000313" key="3">
    <source>
        <dbReference type="Proteomes" id="UP000285120"/>
    </source>
</evidence>
<dbReference type="OrthoDB" id="2696663at2"/>
<evidence type="ECO:0000256" key="1">
    <source>
        <dbReference type="SAM" id="Phobius"/>
    </source>
</evidence>
<keyword evidence="3" id="KW-1185">Reference proteome</keyword>
<name>A0A419UZS2_9BACL</name>
<keyword evidence="1" id="KW-0472">Membrane</keyword>
<gene>
    <name evidence="2" type="ORF">ATL39_2577</name>
</gene>
<feature type="transmembrane region" description="Helical" evidence="1">
    <location>
        <begin position="28"/>
        <end position="50"/>
    </location>
</feature>
<dbReference type="Proteomes" id="UP000285120">
    <property type="component" value="Unassembled WGS sequence"/>
</dbReference>
<accession>A0A419UZS2</accession>
<reference evidence="2 3" key="1">
    <citation type="submission" date="2018-09" db="EMBL/GenBank/DDBJ databases">
        <title>Genomic Encyclopedia of Archaeal and Bacterial Type Strains, Phase II (KMG-II): from individual species to whole genera.</title>
        <authorList>
            <person name="Goeker M."/>
        </authorList>
    </citation>
    <scope>NUCLEOTIDE SEQUENCE [LARGE SCALE GENOMIC DNA]</scope>
    <source>
        <strain evidence="2 3">DSM 17008</strain>
    </source>
</reference>
<keyword evidence="1" id="KW-1133">Transmembrane helix</keyword>
<dbReference type="RefSeq" id="WP_120193735.1">
    <property type="nucleotide sequence ID" value="NZ_RAPK01000010.1"/>
</dbReference>
<keyword evidence="1" id="KW-0812">Transmembrane</keyword>
<comment type="caution">
    <text evidence="2">The sequence shown here is derived from an EMBL/GenBank/DDBJ whole genome shotgun (WGS) entry which is preliminary data.</text>
</comment>
<organism evidence="2 3">
    <name type="scientific">Sinobaca qinghaiensis</name>
    <dbReference type="NCBI Taxonomy" id="342944"/>
    <lineage>
        <taxon>Bacteria</taxon>
        <taxon>Bacillati</taxon>
        <taxon>Bacillota</taxon>
        <taxon>Bacilli</taxon>
        <taxon>Bacillales</taxon>
        <taxon>Sporolactobacillaceae</taxon>
        <taxon>Sinobaca</taxon>
    </lineage>
</organism>
<protein>
    <submittedName>
        <fullName evidence="2">Uncharacterized protein</fullName>
    </submittedName>
</protein>
<proteinExistence type="predicted"/>
<evidence type="ECO:0000313" key="2">
    <source>
        <dbReference type="EMBL" id="RKD71182.1"/>
    </source>
</evidence>
<dbReference type="EMBL" id="RAPK01000010">
    <property type="protein sequence ID" value="RKD71182.1"/>
    <property type="molecule type" value="Genomic_DNA"/>
</dbReference>